<name>A0A9N9NBE3_9GLOM</name>
<keyword evidence="8" id="KW-1185">Reference proteome</keyword>
<evidence type="ECO:0000256" key="4">
    <source>
        <dbReference type="ARBA" id="ARBA00023136"/>
    </source>
</evidence>
<evidence type="ECO:0000259" key="6">
    <source>
        <dbReference type="Pfam" id="PF04116"/>
    </source>
</evidence>
<dbReference type="OrthoDB" id="6354873at2759"/>
<accession>A0A9N9NBE3</accession>
<keyword evidence="2 5" id="KW-0812">Transmembrane</keyword>
<dbReference type="GO" id="GO:0008610">
    <property type="term" value="P:lipid biosynthetic process"/>
    <property type="evidence" value="ECO:0007669"/>
    <property type="project" value="InterPro"/>
</dbReference>
<dbReference type="PANTHER" id="PTHR11863">
    <property type="entry name" value="STEROL DESATURASE"/>
    <property type="match status" value="1"/>
</dbReference>
<dbReference type="InterPro" id="IPR050307">
    <property type="entry name" value="Sterol_Desaturase_Related"/>
</dbReference>
<gene>
    <name evidence="7" type="ORF">DERYTH_LOCUS14119</name>
</gene>
<comment type="subcellular location">
    <subcellularLocation>
        <location evidence="1">Membrane</location>
    </subcellularLocation>
</comment>
<dbReference type="InterPro" id="IPR006694">
    <property type="entry name" value="Fatty_acid_hydroxylase"/>
</dbReference>
<organism evidence="7 8">
    <name type="scientific">Dentiscutata erythropus</name>
    <dbReference type="NCBI Taxonomy" id="1348616"/>
    <lineage>
        <taxon>Eukaryota</taxon>
        <taxon>Fungi</taxon>
        <taxon>Fungi incertae sedis</taxon>
        <taxon>Mucoromycota</taxon>
        <taxon>Glomeromycotina</taxon>
        <taxon>Glomeromycetes</taxon>
        <taxon>Diversisporales</taxon>
        <taxon>Gigasporaceae</taxon>
        <taxon>Dentiscutata</taxon>
    </lineage>
</organism>
<reference evidence="7" key="1">
    <citation type="submission" date="2021-06" db="EMBL/GenBank/DDBJ databases">
        <authorList>
            <person name="Kallberg Y."/>
            <person name="Tangrot J."/>
            <person name="Rosling A."/>
        </authorList>
    </citation>
    <scope>NUCLEOTIDE SEQUENCE</scope>
    <source>
        <strain evidence="7">MA453B</strain>
    </source>
</reference>
<sequence length="234" mass="27684">MVDIALNIADEYILDGIYARFYPISITDNSTTTILQSSLPQLMKHPKFLKNQIRKEITLSVTGFPLTSLVTVPWFLGEVRGYSKLYDDINDYGFLYGIFSIILYLFFTDMCIYWIHRWLHHPLIYKNLHKPHHRWIIPTPYSSHAFHPLDGYVQSCEYLSSGSFINGAAHHSLHHLYFNYNYGQYFTLWDKICGSHRFPSEEQFDPNKKRDQKVWIKQAMEVDKFDENGKEKEE</sequence>
<dbReference type="GO" id="GO:0016491">
    <property type="term" value="F:oxidoreductase activity"/>
    <property type="evidence" value="ECO:0007669"/>
    <property type="project" value="InterPro"/>
</dbReference>
<evidence type="ECO:0000256" key="2">
    <source>
        <dbReference type="ARBA" id="ARBA00022692"/>
    </source>
</evidence>
<evidence type="ECO:0000313" key="8">
    <source>
        <dbReference type="Proteomes" id="UP000789405"/>
    </source>
</evidence>
<feature type="domain" description="Fatty acid hydroxylase" evidence="6">
    <location>
        <begin position="102"/>
        <end position="154"/>
    </location>
</feature>
<proteinExistence type="predicted"/>
<dbReference type="Proteomes" id="UP000789405">
    <property type="component" value="Unassembled WGS sequence"/>
</dbReference>
<keyword evidence="3 5" id="KW-1133">Transmembrane helix</keyword>
<evidence type="ECO:0000256" key="3">
    <source>
        <dbReference type="ARBA" id="ARBA00022989"/>
    </source>
</evidence>
<dbReference type="GO" id="GO:0005506">
    <property type="term" value="F:iron ion binding"/>
    <property type="evidence" value="ECO:0007669"/>
    <property type="project" value="InterPro"/>
</dbReference>
<dbReference type="GO" id="GO:0016020">
    <property type="term" value="C:membrane"/>
    <property type="evidence" value="ECO:0007669"/>
    <property type="project" value="UniProtKB-SubCell"/>
</dbReference>
<feature type="transmembrane region" description="Helical" evidence="5">
    <location>
        <begin position="57"/>
        <end position="76"/>
    </location>
</feature>
<keyword evidence="4 5" id="KW-0472">Membrane</keyword>
<dbReference type="AlphaFoldDB" id="A0A9N9NBE3"/>
<feature type="domain" description="Fatty acid hydroxylase" evidence="6">
    <location>
        <begin position="163"/>
        <end position="195"/>
    </location>
</feature>
<evidence type="ECO:0000256" key="1">
    <source>
        <dbReference type="ARBA" id="ARBA00004370"/>
    </source>
</evidence>
<evidence type="ECO:0000256" key="5">
    <source>
        <dbReference type="SAM" id="Phobius"/>
    </source>
</evidence>
<dbReference type="EMBL" id="CAJVPY010010388">
    <property type="protein sequence ID" value="CAG8718361.1"/>
    <property type="molecule type" value="Genomic_DNA"/>
</dbReference>
<feature type="transmembrane region" description="Helical" evidence="5">
    <location>
        <begin position="96"/>
        <end position="116"/>
    </location>
</feature>
<comment type="caution">
    <text evidence="7">The sequence shown here is derived from an EMBL/GenBank/DDBJ whole genome shotgun (WGS) entry which is preliminary data.</text>
</comment>
<protein>
    <submittedName>
        <fullName evidence="7">25909_t:CDS:1</fullName>
    </submittedName>
</protein>
<dbReference type="Pfam" id="PF04116">
    <property type="entry name" value="FA_hydroxylase"/>
    <property type="match status" value="2"/>
</dbReference>
<evidence type="ECO:0000313" key="7">
    <source>
        <dbReference type="EMBL" id="CAG8718361.1"/>
    </source>
</evidence>